<feature type="domain" description="Peptidoglycan binding-like" evidence="2">
    <location>
        <begin position="316"/>
        <end position="367"/>
    </location>
</feature>
<sequence length="445" mass="48324">MQRTTPGFPAPSSRGRPVGRLCPRSDFGYGQLCGIRRRCFAFMARDLHIGADHRHWITPSRPLGRDARHHGPVRPAVLRRCRPQRLRTVHNSGLGTHDPDRLGPVRGIVLRPVANPGRGRVLPLRGRPAHDHRRVPIAYVRPRPLPAVPGIGCGVHGSAQGEHPPRRRSDQRPVRGARPTGRADTPPQRPGPARRRTPSSAQSAATLELVTTPSGHYPGDADIPGGRCISPECSRMTVTGQRGAVPEPPPSGGPLTWRNPLHTGEYRMNLKRIAVAGLAAGSMVLGGAVFASPASADPEPTYNGLTWPVLRQGQTSENVRALQWLLNCHGDKVAVPSHFGPKTHAAVRSFQYKNGNKVDGIVGASTWLSLTGKGGFSYGERNDCVKGLQVALNKWRYNDDLPITGYFGPRTRTKLNKFQSAHGLPVHAFADPKDWNKLVSTPAGK</sequence>
<evidence type="ECO:0000313" key="4">
    <source>
        <dbReference type="Proteomes" id="UP000323380"/>
    </source>
</evidence>
<dbReference type="Proteomes" id="UP000323380">
    <property type="component" value="Unassembled WGS sequence"/>
</dbReference>
<name>A0A5D0NV30_9ACTN</name>
<dbReference type="Gene3D" id="1.10.101.10">
    <property type="entry name" value="PGBD-like superfamily/PGBD"/>
    <property type="match status" value="2"/>
</dbReference>
<feature type="region of interest" description="Disordered" evidence="1">
    <location>
        <begin position="209"/>
        <end position="228"/>
    </location>
</feature>
<evidence type="ECO:0000313" key="3">
    <source>
        <dbReference type="EMBL" id="TYB48059.1"/>
    </source>
</evidence>
<protein>
    <submittedName>
        <fullName evidence="3">Peptidoglycan-binding protein</fullName>
    </submittedName>
</protein>
<evidence type="ECO:0000256" key="1">
    <source>
        <dbReference type="SAM" id="MobiDB-lite"/>
    </source>
</evidence>
<reference evidence="3 4" key="1">
    <citation type="submission" date="2019-08" db="EMBL/GenBank/DDBJ databases">
        <title>Actinomadura sp. nov. CYP1-5 isolated from mountain soil.</title>
        <authorList>
            <person name="Songsumanus A."/>
            <person name="Kuncharoen N."/>
            <person name="Kudo T."/>
            <person name="Yuki M."/>
            <person name="Igarashi Y."/>
            <person name="Tanasupawat S."/>
        </authorList>
    </citation>
    <scope>NUCLEOTIDE SEQUENCE [LARGE SCALE GENOMIC DNA]</scope>
    <source>
        <strain evidence="3 4">JCM 14158</strain>
    </source>
</reference>
<dbReference type="SUPFAM" id="SSF47090">
    <property type="entry name" value="PGBD-like"/>
    <property type="match status" value="2"/>
</dbReference>
<dbReference type="InterPro" id="IPR036366">
    <property type="entry name" value="PGBDSf"/>
</dbReference>
<comment type="caution">
    <text evidence="3">The sequence shown here is derived from an EMBL/GenBank/DDBJ whole genome shotgun (WGS) entry which is preliminary data.</text>
</comment>
<feature type="region of interest" description="Disordered" evidence="1">
    <location>
        <begin position="146"/>
        <end position="204"/>
    </location>
</feature>
<dbReference type="Pfam" id="PF01471">
    <property type="entry name" value="PG_binding_1"/>
    <property type="match status" value="2"/>
</dbReference>
<accession>A0A5D0NV30</accession>
<feature type="region of interest" description="Disordered" evidence="1">
    <location>
        <begin position="1"/>
        <end position="21"/>
    </location>
</feature>
<feature type="region of interest" description="Disordered" evidence="1">
    <location>
        <begin position="237"/>
        <end position="256"/>
    </location>
</feature>
<proteinExistence type="predicted"/>
<dbReference type="InterPro" id="IPR002477">
    <property type="entry name" value="Peptidoglycan-bd-like"/>
</dbReference>
<dbReference type="InterPro" id="IPR036365">
    <property type="entry name" value="PGBD-like_sf"/>
</dbReference>
<dbReference type="EMBL" id="VSFG01000001">
    <property type="protein sequence ID" value="TYB48059.1"/>
    <property type="molecule type" value="Genomic_DNA"/>
</dbReference>
<organism evidence="3 4">
    <name type="scientific">Actinomadura chibensis</name>
    <dbReference type="NCBI Taxonomy" id="392828"/>
    <lineage>
        <taxon>Bacteria</taxon>
        <taxon>Bacillati</taxon>
        <taxon>Actinomycetota</taxon>
        <taxon>Actinomycetes</taxon>
        <taxon>Streptosporangiales</taxon>
        <taxon>Thermomonosporaceae</taxon>
        <taxon>Actinomadura</taxon>
    </lineage>
</organism>
<dbReference type="STRING" id="1220554.GCA_001552135_04964"/>
<gene>
    <name evidence="3" type="ORF">FXF69_02170</name>
</gene>
<keyword evidence="4" id="KW-1185">Reference proteome</keyword>
<dbReference type="AlphaFoldDB" id="A0A5D0NV30"/>
<feature type="domain" description="Peptidoglycan binding-like" evidence="2">
    <location>
        <begin position="385"/>
        <end position="438"/>
    </location>
</feature>
<evidence type="ECO:0000259" key="2">
    <source>
        <dbReference type="Pfam" id="PF01471"/>
    </source>
</evidence>
<feature type="compositionally biased region" description="Basic and acidic residues" evidence="1">
    <location>
        <begin position="163"/>
        <end position="173"/>
    </location>
</feature>